<proteinExistence type="predicted"/>
<sequence length="74" mass="7963">RASLLEGGVSIDAEIEKSKAQQIAIAEEIKSVECLIEETMMTIGHLDFWVRGFGNAGLPSKILDDAVAVIESSM</sequence>
<accession>A0A2G9YI81</accession>
<dbReference type="AlphaFoldDB" id="A0A2G9YI81"/>
<evidence type="ECO:0000313" key="1">
    <source>
        <dbReference type="EMBL" id="PIP18957.1"/>
    </source>
</evidence>
<name>A0A2G9YI81_9BACT</name>
<evidence type="ECO:0000313" key="2">
    <source>
        <dbReference type="Proteomes" id="UP000231292"/>
    </source>
</evidence>
<feature type="non-terminal residue" evidence="1">
    <location>
        <position position="74"/>
    </location>
</feature>
<feature type="non-terminal residue" evidence="1">
    <location>
        <position position="1"/>
    </location>
</feature>
<gene>
    <name evidence="1" type="ORF">COX41_05505</name>
</gene>
<dbReference type="Proteomes" id="UP000231292">
    <property type="component" value="Unassembled WGS sequence"/>
</dbReference>
<reference evidence="1 2" key="1">
    <citation type="submission" date="2017-09" db="EMBL/GenBank/DDBJ databases">
        <title>Depth-based differentiation of microbial function through sediment-hosted aquifers and enrichment of novel symbionts in the deep terrestrial subsurface.</title>
        <authorList>
            <person name="Probst A.J."/>
            <person name="Ladd B."/>
            <person name="Jarett J.K."/>
            <person name="Geller-Mcgrath D.E."/>
            <person name="Sieber C.M."/>
            <person name="Emerson J.B."/>
            <person name="Anantharaman K."/>
            <person name="Thomas B.C."/>
            <person name="Malmstrom R."/>
            <person name="Stieglmeier M."/>
            <person name="Klingl A."/>
            <person name="Woyke T."/>
            <person name="Ryan C.M."/>
            <person name="Banfield J.F."/>
        </authorList>
    </citation>
    <scope>NUCLEOTIDE SEQUENCE [LARGE SCALE GENOMIC DNA]</scope>
    <source>
        <strain evidence="1">CG23_combo_of_CG06-09_8_20_14_all_41_10</strain>
    </source>
</reference>
<dbReference type="EMBL" id="PCRK01000139">
    <property type="protein sequence ID" value="PIP18957.1"/>
    <property type="molecule type" value="Genomic_DNA"/>
</dbReference>
<protein>
    <submittedName>
        <fullName evidence="1">Uncharacterized protein</fullName>
    </submittedName>
</protein>
<comment type="caution">
    <text evidence="1">The sequence shown here is derived from an EMBL/GenBank/DDBJ whole genome shotgun (WGS) entry which is preliminary data.</text>
</comment>
<organism evidence="1 2">
    <name type="scientific">Candidatus Sherwoodlollariibacterium unditelluris</name>
    <dbReference type="NCBI Taxonomy" id="1974757"/>
    <lineage>
        <taxon>Bacteria</taxon>
        <taxon>Pseudomonadati</taxon>
        <taxon>Candidatus Omnitrophota</taxon>
        <taxon>Candidatus Sherwoodlollariibacterium</taxon>
    </lineage>
</organism>